<name>A0A918WNL6_9BACT</name>
<organism evidence="1 2">
    <name type="scientific">Roseibacillus persicicus</name>
    <dbReference type="NCBI Taxonomy" id="454148"/>
    <lineage>
        <taxon>Bacteria</taxon>
        <taxon>Pseudomonadati</taxon>
        <taxon>Verrucomicrobiota</taxon>
        <taxon>Verrucomicrobiia</taxon>
        <taxon>Verrucomicrobiales</taxon>
        <taxon>Verrucomicrobiaceae</taxon>
        <taxon>Roseibacillus</taxon>
    </lineage>
</organism>
<dbReference type="EMBL" id="BMXI01000020">
    <property type="protein sequence ID" value="GHC65971.1"/>
    <property type="molecule type" value="Genomic_DNA"/>
</dbReference>
<accession>A0A918WNL6</accession>
<dbReference type="PANTHER" id="PTHR36456:SF1">
    <property type="entry name" value="UPF0232 PROTEIN SCO3875"/>
    <property type="match status" value="1"/>
</dbReference>
<dbReference type="RefSeq" id="WP_189573696.1">
    <property type="nucleotide sequence ID" value="NZ_BMXI01000020.1"/>
</dbReference>
<evidence type="ECO:0000313" key="1">
    <source>
        <dbReference type="EMBL" id="GHC65971.1"/>
    </source>
</evidence>
<dbReference type="PANTHER" id="PTHR36456">
    <property type="entry name" value="UPF0232 PROTEIN SCO3875"/>
    <property type="match status" value="1"/>
</dbReference>
<gene>
    <name evidence="1" type="ORF">GCM10007100_37200</name>
</gene>
<evidence type="ECO:0008006" key="3">
    <source>
        <dbReference type="Google" id="ProtNLM"/>
    </source>
</evidence>
<proteinExistence type="predicted"/>
<comment type="caution">
    <text evidence="1">The sequence shown here is derived from an EMBL/GenBank/DDBJ whole genome shotgun (WGS) entry which is preliminary data.</text>
</comment>
<protein>
    <recommendedName>
        <fullName evidence="3">DUF721 domain-containing protein</fullName>
    </recommendedName>
</protein>
<dbReference type="Proteomes" id="UP000644507">
    <property type="component" value="Unassembled WGS sequence"/>
</dbReference>
<dbReference type="AlphaFoldDB" id="A0A918WNL6"/>
<reference evidence="1" key="2">
    <citation type="submission" date="2020-09" db="EMBL/GenBank/DDBJ databases">
        <authorList>
            <person name="Sun Q."/>
            <person name="Kim S."/>
        </authorList>
    </citation>
    <scope>NUCLEOTIDE SEQUENCE</scope>
    <source>
        <strain evidence="1">KCTC 12988</strain>
    </source>
</reference>
<evidence type="ECO:0000313" key="2">
    <source>
        <dbReference type="Proteomes" id="UP000644507"/>
    </source>
</evidence>
<keyword evidence="2" id="KW-1185">Reference proteome</keyword>
<reference evidence="1" key="1">
    <citation type="journal article" date="2014" name="Int. J. Syst. Evol. Microbiol.">
        <title>Complete genome sequence of Corynebacterium casei LMG S-19264T (=DSM 44701T), isolated from a smear-ripened cheese.</title>
        <authorList>
            <consortium name="US DOE Joint Genome Institute (JGI-PGF)"/>
            <person name="Walter F."/>
            <person name="Albersmeier A."/>
            <person name="Kalinowski J."/>
            <person name="Ruckert C."/>
        </authorList>
    </citation>
    <scope>NUCLEOTIDE SEQUENCE</scope>
    <source>
        <strain evidence="1">KCTC 12988</strain>
    </source>
</reference>
<sequence>MKKSFGKRKAHFTKRVVRDWQGGDTPMPTEENCSKAGDWVESILGSLKISDGLEEGRIRQSWKKVAGDFVAAQTEVISLKRGVLVLRVLQPAMRFHLDQSRGDLLRKVQAELGKKAVREVRLISG</sequence>
<dbReference type="InterPro" id="IPR007922">
    <property type="entry name" value="DciA-like"/>
</dbReference>
<dbReference type="Pfam" id="PF05258">
    <property type="entry name" value="DciA"/>
    <property type="match status" value="1"/>
</dbReference>